<dbReference type="PROSITE" id="PS50192">
    <property type="entry name" value="T_SNARE"/>
    <property type="match status" value="1"/>
</dbReference>
<comment type="caution">
    <text evidence="8">The sequence shown here is derived from an EMBL/GenBank/DDBJ whole genome shotgun (WGS) entry which is preliminary data.</text>
</comment>
<dbReference type="PANTHER" id="PTHR22775:SF3">
    <property type="entry name" value="SORTING NEXIN-13"/>
    <property type="match status" value="1"/>
</dbReference>
<evidence type="ECO:0000256" key="4">
    <source>
        <dbReference type="ARBA" id="ARBA00054927"/>
    </source>
</evidence>
<dbReference type="Gene3D" id="3.30.1520.10">
    <property type="entry name" value="Phox-like domain"/>
    <property type="match status" value="1"/>
</dbReference>
<dbReference type="STRING" id="1173061.A0A0J9XFL3"/>
<proteinExistence type="predicted"/>
<dbReference type="GO" id="GO:0097576">
    <property type="term" value="P:vacuole fusion"/>
    <property type="evidence" value="ECO:0007669"/>
    <property type="project" value="UniProtKB-ARBA"/>
</dbReference>
<dbReference type="Gene3D" id="1.20.5.110">
    <property type="match status" value="1"/>
</dbReference>
<dbReference type="SUPFAM" id="SSF64268">
    <property type="entry name" value="PX domain"/>
    <property type="match status" value="1"/>
</dbReference>
<reference evidence="8" key="1">
    <citation type="submission" date="2014-03" db="EMBL/GenBank/DDBJ databases">
        <authorList>
            <person name="Casaregola S."/>
        </authorList>
    </citation>
    <scope>NUCLEOTIDE SEQUENCE [LARGE SCALE GENOMIC DNA]</scope>
    <source>
        <strain evidence="8">CLIB 918</strain>
    </source>
</reference>
<dbReference type="PROSITE" id="PS50195">
    <property type="entry name" value="PX"/>
    <property type="match status" value="1"/>
</dbReference>
<dbReference type="Proteomes" id="UP000242525">
    <property type="component" value="Unassembled WGS sequence"/>
</dbReference>
<comment type="subcellular location">
    <subcellularLocation>
        <location evidence="1">Vacuole</location>
    </subcellularLocation>
</comment>
<organism evidence="8 9">
    <name type="scientific">Geotrichum candidum</name>
    <name type="common">Oospora lactis</name>
    <name type="synonym">Dipodascus geotrichum</name>
    <dbReference type="NCBI Taxonomy" id="1173061"/>
    <lineage>
        <taxon>Eukaryota</taxon>
        <taxon>Fungi</taxon>
        <taxon>Dikarya</taxon>
        <taxon>Ascomycota</taxon>
        <taxon>Saccharomycotina</taxon>
        <taxon>Dipodascomycetes</taxon>
        <taxon>Dipodascales</taxon>
        <taxon>Dipodascaceae</taxon>
        <taxon>Geotrichum</taxon>
    </lineage>
</organism>
<dbReference type="CDD" id="cd15858">
    <property type="entry name" value="SNARE_VAM7"/>
    <property type="match status" value="1"/>
</dbReference>
<keyword evidence="3" id="KW-0175">Coiled coil</keyword>
<evidence type="ECO:0000256" key="3">
    <source>
        <dbReference type="ARBA" id="ARBA00023054"/>
    </source>
</evidence>
<dbReference type="SMART" id="SM00312">
    <property type="entry name" value="PX"/>
    <property type="match status" value="1"/>
</dbReference>
<dbReference type="SMART" id="SM00397">
    <property type="entry name" value="t_SNARE"/>
    <property type="match status" value="1"/>
</dbReference>
<dbReference type="Pfam" id="PF00787">
    <property type="entry name" value="PX"/>
    <property type="match status" value="1"/>
</dbReference>
<dbReference type="GO" id="GO:0016192">
    <property type="term" value="P:vesicle-mediated transport"/>
    <property type="evidence" value="ECO:0007669"/>
    <property type="project" value="UniProtKB-ARBA"/>
</dbReference>
<dbReference type="OrthoDB" id="428895at2759"/>
<dbReference type="GO" id="GO:0035091">
    <property type="term" value="F:phosphatidylinositol binding"/>
    <property type="evidence" value="ECO:0007669"/>
    <property type="project" value="InterPro"/>
</dbReference>
<feature type="domain" description="PX" evidence="7">
    <location>
        <begin position="1"/>
        <end position="107"/>
    </location>
</feature>
<evidence type="ECO:0000259" key="7">
    <source>
        <dbReference type="PROSITE" id="PS50195"/>
    </source>
</evidence>
<evidence type="ECO:0000256" key="5">
    <source>
        <dbReference type="SAM" id="MobiDB-lite"/>
    </source>
</evidence>
<keyword evidence="2" id="KW-0926">Vacuole</keyword>
<dbReference type="FunFam" id="1.20.5.110:FF:000058">
    <property type="entry name" value="VAM7p Vacuolar SNARE protein"/>
    <property type="match status" value="1"/>
</dbReference>
<evidence type="ECO:0000256" key="1">
    <source>
        <dbReference type="ARBA" id="ARBA00004116"/>
    </source>
</evidence>
<comment type="function">
    <text evidence="4">Essential for proper morphogenesis of the vacuole. May exist as structural reinforcement on the surface of the vacuolar membrane and be required for maintenance against rupture by osmotic pressure.</text>
</comment>
<dbReference type="InterPro" id="IPR036871">
    <property type="entry name" value="PX_dom_sf"/>
</dbReference>
<dbReference type="SUPFAM" id="SSF58038">
    <property type="entry name" value="SNARE fusion complex"/>
    <property type="match status" value="1"/>
</dbReference>
<dbReference type="PANTHER" id="PTHR22775">
    <property type="entry name" value="SORTING NEXIN"/>
    <property type="match status" value="1"/>
</dbReference>
<dbReference type="GO" id="GO:0007034">
    <property type="term" value="P:vacuolar transport"/>
    <property type="evidence" value="ECO:0007669"/>
    <property type="project" value="UniProtKB-ARBA"/>
</dbReference>
<feature type="domain" description="T-SNARE coiled-coil homology" evidence="6">
    <location>
        <begin position="264"/>
        <end position="326"/>
    </location>
</feature>
<keyword evidence="9" id="KW-1185">Reference proteome</keyword>
<dbReference type="EMBL" id="CCBN010000013">
    <property type="protein sequence ID" value="CDO56073.1"/>
    <property type="molecule type" value="Genomic_DNA"/>
</dbReference>
<protein>
    <submittedName>
        <fullName evidence="8">Similar to Saccharomyces cerevisiae YGL212W VAM7 Vacuolar SNARE protein that functions with Vam3p in vacuolar protein trafficking</fullName>
    </submittedName>
</protein>
<feature type="region of interest" description="Disordered" evidence="5">
    <location>
        <begin position="207"/>
        <end position="231"/>
    </location>
</feature>
<evidence type="ECO:0000256" key="2">
    <source>
        <dbReference type="ARBA" id="ARBA00022554"/>
    </source>
</evidence>
<accession>A0A0J9XFL3</accession>
<dbReference type="AlphaFoldDB" id="A0A0J9XFL3"/>
<dbReference type="InterPro" id="IPR000727">
    <property type="entry name" value="T_SNARE_dom"/>
</dbReference>
<evidence type="ECO:0000313" key="9">
    <source>
        <dbReference type="Proteomes" id="UP000242525"/>
    </source>
</evidence>
<dbReference type="GO" id="GO:0000329">
    <property type="term" value="C:fungal-type vacuole membrane"/>
    <property type="evidence" value="ECO:0007669"/>
    <property type="project" value="UniProtKB-ARBA"/>
</dbReference>
<evidence type="ECO:0000259" key="6">
    <source>
        <dbReference type="PROSITE" id="PS50192"/>
    </source>
</evidence>
<sequence>MEVSITGYSDTSPTYYLIHVVIQDKIEYVVRRRYSDFDTFATELEQEMGEPAPVALPSKKWIGNRSKEFLNDRRRGLELFLRRLLKKEEWRESLALQKFLETSKHSTKARSSTKYEPAAEWAKTTSEMRTMIQIARDSQGVERRRLIIALKAKLRELESSLLGDKGLGEGEYMRRRNVILEFTRSLGKIENLGINRFSNDSNSIYSAASGSSGGKNPSDGVSGNGGALFGKVDSERSSHRVLGAGGETDRTRQYNNSGLLALQNQDMEEQDKIIEGLRKTIRTQRELGEQIHEELEYQNRLLDDIDQDTHATSAKLNQARRRVKKFT</sequence>
<gene>
    <name evidence="8" type="ORF">BN980_GECA13s02595g</name>
</gene>
<name>A0A0J9XFL3_GEOCN</name>
<dbReference type="InterPro" id="IPR001683">
    <property type="entry name" value="PX_dom"/>
</dbReference>
<evidence type="ECO:0000313" key="8">
    <source>
        <dbReference type="EMBL" id="CDO56073.1"/>
    </source>
</evidence>